<evidence type="ECO:0000256" key="2">
    <source>
        <dbReference type="ARBA" id="ARBA00023002"/>
    </source>
</evidence>
<protein>
    <recommendedName>
        <fullName evidence="4">Dehydrogenase E1 component domain-containing protein</fullName>
    </recommendedName>
</protein>
<dbReference type="SUPFAM" id="SSF52518">
    <property type="entry name" value="Thiamin diphosphate-binding fold (THDP-binding)"/>
    <property type="match status" value="1"/>
</dbReference>
<dbReference type="InterPro" id="IPR050642">
    <property type="entry name" value="PDH_E1_Alpha_Subunit"/>
</dbReference>
<dbReference type="Proteomes" id="UP001177003">
    <property type="component" value="Chromosome 7"/>
</dbReference>
<dbReference type="InterPro" id="IPR001017">
    <property type="entry name" value="DH_E1"/>
</dbReference>
<name>A0AA35ZK96_LACSI</name>
<evidence type="ECO:0000259" key="4">
    <source>
        <dbReference type="Pfam" id="PF00676"/>
    </source>
</evidence>
<proteinExistence type="predicted"/>
<feature type="domain" description="Dehydrogenase E1 component" evidence="4">
    <location>
        <begin position="109"/>
        <end position="252"/>
    </location>
</feature>
<gene>
    <name evidence="5" type="ORF">LSALG_LOCUS33197</name>
</gene>
<organism evidence="5 6">
    <name type="scientific">Lactuca saligna</name>
    <name type="common">Willowleaf lettuce</name>
    <dbReference type="NCBI Taxonomy" id="75948"/>
    <lineage>
        <taxon>Eukaryota</taxon>
        <taxon>Viridiplantae</taxon>
        <taxon>Streptophyta</taxon>
        <taxon>Embryophyta</taxon>
        <taxon>Tracheophyta</taxon>
        <taxon>Spermatophyta</taxon>
        <taxon>Magnoliopsida</taxon>
        <taxon>eudicotyledons</taxon>
        <taxon>Gunneridae</taxon>
        <taxon>Pentapetalae</taxon>
        <taxon>asterids</taxon>
        <taxon>campanulids</taxon>
        <taxon>Asterales</taxon>
        <taxon>Asteraceae</taxon>
        <taxon>Cichorioideae</taxon>
        <taxon>Cichorieae</taxon>
        <taxon>Lactucinae</taxon>
        <taxon>Lactuca</taxon>
    </lineage>
</organism>
<keyword evidence="2" id="KW-0560">Oxidoreductase</keyword>
<dbReference type="EMBL" id="OX465083">
    <property type="protein sequence ID" value="CAI9294210.1"/>
    <property type="molecule type" value="Genomic_DNA"/>
</dbReference>
<comment type="cofactor">
    <cofactor evidence="1">
        <name>thiamine diphosphate</name>
        <dbReference type="ChEBI" id="CHEBI:58937"/>
    </cofactor>
</comment>
<dbReference type="Pfam" id="PF00676">
    <property type="entry name" value="E1_dh"/>
    <property type="match status" value="1"/>
</dbReference>
<dbReference type="AlphaFoldDB" id="A0AA35ZK96"/>
<dbReference type="PANTHER" id="PTHR11516">
    <property type="entry name" value="PYRUVATE DEHYDROGENASE E1 COMPONENT, ALPHA SUBUNIT BACTERIAL AND ORGANELLAR"/>
    <property type="match status" value="1"/>
</dbReference>
<evidence type="ECO:0000313" key="6">
    <source>
        <dbReference type="Proteomes" id="UP001177003"/>
    </source>
</evidence>
<sequence>MPLLTHMDIDPLALSEVVAFGVEPYEHLERMENEYEALATIKCKASYCFPIVYPPAVDWCTMLGRRQQLYCSLKVIVLLVTSISYYQTKGNRHQILAAHQRRRFRRFIKLLKKEDSVVSTYRDHVHALSKGVPARAVMSELFGKKTGCYRGQGGSMHMFSAEHNVLGGFAFIGEGIPVATGAAFSSKYRREVLNEADCDHVTLAFFGDGTCNDGQFFECLNMETLWKLPILFVVENILWAIGMSHLRSTSDPEI</sequence>
<evidence type="ECO:0000256" key="1">
    <source>
        <dbReference type="ARBA" id="ARBA00001964"/>
    </source>
</evidence>
<keyword evidence="3" id="KW-0786">Thiamine pyrophosphate</keyword>
<keyword evidence="6" id="KW-1185">Reference proteome</keyword>
<reference evidence="5" key="1">
    <citation type="submission" date="2023-04" db="EMBL/GenBank/DDBJ databases">
        <authorList>
            <person name="Vijverberg K."/>
            <person name="Xiong W."/>
            <person name="Schranz E."/>
        </authorList>
    </citation>
    <scope>NUCLEOTIDE SEQUENCE</scope>
</reference>
<dbReference type="Gene3D" id="3.40.50.970">
    <property type="match status" value="1"/>
</dbReference>
<evidence type="ECO:0000256" key="3">
    <source>
        <dbReference type="ARBA" id="ARBA00023052"/>
    </source>
</evidence>
<evidence type="ECO:0000313" key="5">
    <source>
        <dbReference type="EMBL" id="CAI9294210.1"/>
    </source>
</evidence>
<dbReference type="PANTHER" id="PTHR11516:SF60">
    <property type="entry name" value="PYRUVATE DEHYDROGENASE E1 COMPONENT SUBUNIT ALPHA"/>
    <property type="match status" value="1"/>
</dbReference>
<dbReference type="InterPro" id="IPR029061">
    <property type="entry name" value="THDP-binding"/>
</dbReference>
<dbReference type="GO" id="GO:0006086">
    <property type="term" value="P:pyruvate decarboxylation to acetyl-CoA"/>
    <property type="evidence" value="ECO:0007669"/>
    <property type="project" value="TreeGrafter"/>
</dbReference>
<accession>A0AA35ZK96</accession>
<dbReference type="GO" id="GO:0004739">
    <property type="term" value="F:pyruvate dehydrogenase (acetyl-transferring) activity"/>
    <property type="evidence" value="ECO:0007669"/>
    <property type="project" value="TreeGrafter"/>
</dbReference>